<proteinExistence type="predicted"/>
<reference evidence="2" key="1">
    <citation type="submission" date="2018-05" db="EMBL/GenBank/DDBJ databases">
        <authorList>
            <person name="Lanie J.A."/>
            <person name="Ng W.-L."/>
            <person name="Kazmierczak K.M."/>
            <person name="Andrzejewski T.M."/>
            <person name="Davidsen T.M."/>
            <person name="Wayne K.J."/>
            <person name="Tettelin H."/>
            <person name="Glass J.I."/>
            <person name="Rusch D."/>
            <person name="Podicherti R."/>
            <person name="Tsui H.-C.T."/>
            <person name="Winkler M.E."/>
        </authorList>
    </citation>
    <scope>NUCLEOTIDE SEQUENCE</scope>
</reference>
<evidence type="ECO:0000313" key="2">
    <source>
        <dbReference type="EMBL" id="SVB14373.1"/>
    </source>
</evidence>
<protein>
    <submittedName>
        <fullName evidence="2">Uncharacterized protein</fullName>
    </submittedName>
</protein>
<evidence type="ECO:0000256" key="1">
    <source>
        <dbReference type="SAM" id="MobiDB-lite"/>
    </source>
</evidence>
<feature type="region of interest" description="Disordered" evidence="1">
    <location>
        <begin position="41"/>
        <end position="65"/>
    </location>
</feature>
<accession>A0A382BMQ1</accession>
<organism evidence="2">
    <name type="scientific">marine metagenome</name>
    <dbReference type="NCBI Taxonomy" id="408172"/>
    <lineage>
        <taxon>unclassified sequences</taxon>
        <taxon>metagenomes</taxon>
        <taxon>ecological metagenomes</taxon>
    </lineage>
</organism>
<sequence>MSLYSRFCAWLSGWPESSMNASHGRSHHEEDMMFAEEEAMIRENNKNIGKKPKGLKPKKKKKSKK</sequence>
<feature type="compositionally biased region" description="Basic residues" evidence="1">
    <location>
        <begin position="48"/>
        <end position="65"/>
    </location>
</feature>
<dbReference type="AlphaFoldDB" id="A0A382BMQ1"/>
<dbReference type="EMBL" id="UINC01030266">
    <property type="protein sequence ID" value="SVB14373.1"/>
    <property type="molecule type" value="Genomic_DNA"/>
</dbReference>
<gene>
    <name evidence="2" type="ORF">METZ01_LOCUS167227</name>
</gene>
<name>A0A382BMQ1_9ZZZZ</name>